<dbReference type="InterPro" id="IPR013693">
    <property type="entry name" value="SpoIID/LytB_N"/>
</dbReference>
<dbReference type="GO" id="GO:0030435">
    <property type="term" value="P:sporulation resulting in formation of a cellular spore"/>
    <property type="evidence" value="ECO:0007669"/>
    <property type="project" value="InterPro"/>
</dbReference>
<evidence type="ECO:0000256" key="2">
    <source>
        <dbReference type="SAM" id="SignalP"/>
    </source>
</evidence>
<protein>
    <submittedName>
        <fullName evidence="4">Stage II sporulation protein D</fullName>
    </submittedName>
</protein>
<dbReference type="InterPro" id="IPR013486">
    <property type="entry name" value="SpoIID/LytB"/>
</dbReference>
<feature type="chain" id="PRO_5033006045" evidence="2">
    <location>
        <begin position="21"/>
        <end position="364"/>
    </location>
</feature>
<comment type="caution">
    <text evidence="4">The sequence shown here is derived from an EMBL/GenBank/DDBJ whole genome shotgun (WGS) entry which is preliminary data.</text>
</comment>
<keyword evidence="5" id="KW-1185">Reference proteome</keyword>
<dbReference type="NCBIfam" id="TIGR02870">
    <property type="entry name" value="spore_II_D"/>
    <property type="match status" value="1"/>
</dbReference>
<proteinExistence type="predicted"/>
<evidence type="ECO:0000259" key="3">
    <source>
        <dbReference type="Pfam" id="PF08486"/>
    </source>
</evidence>
<feature type="signal peptide" evidence="2">
    <location>
        <begin position="1"/>
        <end position="20"/>
    </location>
</feature>
<evidence type="ECO:0000313" key="5">
    <source>
        <dbReference type="Proteomes" id="UP000220611"/>
    </source>
</evidence>
<evidence type="ECO:0000313" key="4">
    <source>
        <dbReference type="EMBL" id="PEQ24298.1"/>
    </source>
</evidence>
<sequence length="364" mass="38816">MKAKVVFLIILFLLMLAVPAAVIVFSSPDGVSVYKNPSSSSAPPAGSSSGSVSSAEAPPPSGTSMPASSGEAQPEAQKEASFQVLDESSGKIQELSYADFLVGVVSAEMPASFETEALKAQAIASMTFFLKKKEAQRAAPDEALKGADFSLDFSKGVGYLTDQQLQEKWGDAYEDNLKRIKEICQEAQSLVLRDSDDALITAAYHAISGGVTEASADVFSEARQYLVEVPSPGDTLAPGYQTTVTVSPEDFKAKAEAAWPDIKLEGEPQTWIGDSQTTQAGLVKTMKLGSLEPAGDEIREVFSLRSANFDLIFSEDSFLFTVRGYGHGVGMSQYGANFMASQGAACEEILAWYYPGTKIERLSA</sequence>
<reference evidence="4 5" key="1">
    <citation type="submission" date="2017-07" db="EMBL/GenBank/DDBJ databases">
        <title>Prevalence of linear plasmids in Cutibacterium (Propionibacterium) acnes isolates obtained from prostatic tissue.</title>
        <authorList>
            <person name="Davidsson S."/>
            <person name="Carlsson J."/>
            <person name="Molling P."/>
            <person name="Andren O."/>
            <person name="Andersson S.-O."/>
            <person name="Brzuszkiewicz E."/>
            <person name="Poehlein A."/>
            <person name="Al-Zeer M."/>
            <person name="Brinkmann V."/>
            <person name="Scavenius C."/>
            <person name="Nazipi S."/>
            <person name="Soderquist B."/>
            <person name="Bruggemann H."/>
        </authorList>
    </citation>
    <scope>NUCLEOTIDE SEQUENCE [LARGE SCALE GENOMIC DNA]</scope>
    <source>
        <strain evidence="4 5">DSM 753</strain>
    </source>
</reference>
<gene>
    <name evidence="4" type="primary">spoIID</name>
    <name evidence="4" type="ORF">CH238_08870</name>
</gene>
<organism evidence="4 5">
    <name type="scientific">[Clostridium] leptum DSM 753</name>
    <dbReference type="NCBI Taxonomy" id="428125"/>
    <lineage>
        <taxon>Bacteria</taxon>
        <taxon>Bacillati</taxon>
        <taxon>Bacillota</taxon>
        <taxon>Clostridia</taxon>
        <taxon>Eubacteriales</taxon>
        <taxon>Oscillospiraceae</taxon>
        <taxon>Oscillospiraceae incertae sedis</taxon>
    </lineage>
</organism>
<feature type="domain" description="Sporulation stage II protein D amidase enhancer LytB N-terminal" evidence="3">
    <location>
        <begin position="89"/>
        <end position="142"/>
    </location>
</feature>
<name>A0A855A510_9FIRM</name>
<dbReference type="InterPro" id="IPR014225">
    <property type="entry name" value="Spore_II_D_firmicutes"/>
</dbReference>
<dbReference type="NCBIfam" id="TIGR02669">
    <property type="entry name" value="SpoIID_LytB"/>
    <property type="match status" value="1"/>
</dbReference>
<dbReference type="AlphaFoldDB" id="A0A855A510"/>
<keyword evidence="2" id="KW-0732">Signal</keyword>
<feature type="region of interest" description="Disordered" evidence="1">
    <location>
        <begin position="36"/>
        <end position="83"/>
    </location>
</feature>
<dbReference type="Pfam" id="PF08486">
    <property type="entry name" value="SpoIID"/>
    <property type="match status" value="1"/>
</dbReference>
<accession>A0A855A510</accession>
<feature type="compositionally biased region" description="Low complexity" evidence="1">
    <location>
        <begin position="37"/>
        <end position="56"/>
    </location>
</feature>
<dbReference type="Proteomes" id="UP000220611">
    <property type="component" value="Unassembled WGS sequence"/>
</dbReference>
<evidence type="ECO:0000256" key="1">
    <source>
        <dbReference type="SAM" id="MobiDB-lite"/>
    </source>
</evidence>
<dbReference type="EMBL" id="NOXF01000006">
    <property type="protein sequence ID" value="PEQ24298.1"/>
    <property type="molecule type" value="Genomic_DNA"/>
</dbReference>
<dbReference type="OrthoDB" id="9794671at2"/>